<feature type="region of interest" description="Disordered" evidence="1">
    <location>
        <begin position="1"/>
        <end position="84"/>
    </location>
</feature>
<evidence type="ECO:0000256" key="1">
    <source>
        <dbReference type="SAM" id="MobiDB-lite"/>
    </source>
</evidence>
<organism evidence="3 4">
    <name type="scientific">Actinomyces massiliensis F0489</name>
    <dbReference type="NCBI Taxonomy" id="1125718"/>
    <lineage>
        <taxon>Bacteria</taxon>
        <taxon>Bacillati</taxon>
        <taxon>Actinomycetota</taxon>
        <taxon>Actinomycetes</taxon>
        <taxon>Actinomycetales</taxon>
        <taxon>Actinomycetaceae</taxon>
        <taxon>Actinomyces</taxon>
    </lineage>
</organism>
<dbReference type="OrthoDB" id="3253053at2"/>
<dbReference type="Proteomes" id="UP000002941">
    <property type="component" value="Unassembled WGS sequence"/>
</dbReference>
<evidence type="ECO:0000313" key="4">
    <source>
        <dbReference type="Proteomes" id="UP000002941"/>
    </source>
</evidence>
<feature type="compositionally biased region" description="Low complexity" evidence="1">
    <location>
        <begin position="44"/>
        <end position="56"/>
    </location>
</feature>
<comment type="caution">
    <text evidence="3">The sequence shown here is derived from an EMBL/GenBank/DDBJ whole genome shotgun (WGS) entry which is preliminary data.</text>
</comment>
<accession>J1HMV1</accession>
<evidence type="ECO:0000256" key="2">
    <source>
        <dbReference type="SAM" id="Phobius"/>
    </source>
</evidence>
<name>J1HMV1_9ACTO</name>
<feature type="compositionally biased region" description="Basic and acidic residues" evidence="1">
    <location>
        <begin position="57"/>
        <end position="74"/>
    </location>
</feature>
<keyword evidence="2" id="KW-1133">Transmembrane helix</keyword>
<proteinExistence type="predicted"/>
<evidence type="ECO:0000313" key="3">
    <source>
        <dbReference type="EMBL" id="EJF46923.1"/>
    </source>
</evidence>
<keyword evidence="2" id="KW-0472">Membrane</keyword>
<dbReference type="RefSeq" id="WP_008730164.1">
    <property type="nucleotide sequence ID" value="NZ_AKFT01000039.1"/>
</dbReference>
<keyword evidence="4" id="KW-1185">Reference proteome</keyword>
<dbReference type="PATRIC" id="fig|1125718.3.peg.620"/>
<keyword evidence="2" id="KW-0812">Transmembrane</keyword>
<feature type="transmembrane region" description="Helical" evidence="2">
    <location>
        <begin position="246"/>
        <end position="273"/>
    </location>
</feature>
<reference evidence="3 4" key="1">
    <citation type="submission" date="2012-05" db="EMBL/GenBank/DDBJ databases">
        <authorList>
            <person name="Harkins D.M."/>
            <person name="Madupu R."/>
            <person name="Durkin A.S."/>
            <person name="Torralba M."/>
            <person name="Methe B."/>
            <person name="Sutton G.G."/>
            <person name="Nelson K.E."/>
        </authorList>
    </citation>
    <scope>NUCLEOTIDE SEQUENCE [LARGE SCALE GENOMIC DNA]</scope>
    <source>
        <strain evidence="3 4">F0489</strain>
    </source>
</reference>
<protein>
    <submittedName>
        <fullName evidence="3">Uncharacterized protein</fullName>
    </submittedName>
</protein>
<sequence>MARYETEDGEPRYGKRLSPEELEAYLYEQRVQSPAEPPPNSDWSSESRASSYVASADEAREGRKKEDREDKEGSESDPFVRASGGSVVRLADPLPPVSESAALGYTGYTGFSTGFGMRPRTVRRPWRMSVIGLVLMLVVPLVLTFTALSIVFDSASGPGAPLGNAGTVYLEQGSTSALYTSTSGKSTTDCTVTGSDGSTVSLTPLTEELPYGSFDAPGTGTFTVTCPGGTDDVIIGPPLKPARLPLFQVLMLTVVVSGVVGLGVTMVGAVRLLRYRAVERRMNAR</sequence>
<feature type="transmembrane region" description="Helical" evidence="2">
    <location>
        <begin position="130"/>
        <end position="152"/>
    </location>
</feature>
<gene>
    <name evidence="3" type="ORF">HMPREF1318_1730</name>
</gene>
<dbReference type="AlphaFoldDB" id="J1HMV1"/>
<dbReference type="eggNOG" id="ENOG5031H3J">
    <property type="taxonomic scope" value="Bacteria"/>
</dbReference>
<feature type="compositionally biased region" description="Basic and acidic residues" evidence="1">
    <location>
        <begin position="1"/>
        <end position="19"/>
    </location>
</feature>
<dbReference type="EMBL" id="AKFT01000039">
    <property type="protein sequence ID" value="EJF46923.1"/>
    <property type="molecule type" value="Genomic_DNA"/>
</dbReference>